<organism evidence="3">
    <name type="scientific">Metarhizium acridum (strain CQMa 102)</name>
    <dbReference type="NCBI Taxonomy" id="655827"/>
    <lineage>
        <taxon>Eukaryota</taxon>
        <taxon>Fungi</taxon>
        <taxon>Dikarya</taxon>
        <taxon>Ascomycota</taxon>
        <taxon>Pezizomycotina</taxon>
        <taxon>Sordariomycetes</taxon>
        <taxon>Hypocreomycetidae</taxon>
        <taxon>Hypocreales</taxon>
        <taxon>Clavicipitaceae</taxon>
        <taxon>Metarhizium</taxon>
    </lineage>
</organism>
<dbReference type="eggNOG" id="ENOG502T5UM">
    <property type="taxonomic scope" value="Eukaryota"/>
</dbReference>
<evidence type="ECO:0000313" key="3">
    <source>
        <dbReference type="Proteomes" id="UP000002499"/>
    </source>
</evidence>
<keyword evidence="1" id="KW-0732">Signal</keyword>
<feature type="signal peptide" evidence="1">
    <location>
        <begin position="1"/>
        <end position="18"/>
    </location>
</feature>
<feature type="chain" id="PRO_5003235597" evidence="1">
    <location>
        <begin position="19"/>
        <end position="83"/>
    </location>
</feature>
<reference evidence="2 3" key="1">
    <citation type="journal article" date="2011" name="PLoS Genet.">
        <title>Genome sequencing and comparative transcriptomics of the model entomopathogenic fungi Metarhizium anisopliae and M. acridum.</title>
        <authorList>
            <person name="Gao Q."/>
            <person name="Jin K."/>
            <person name="Ying S.H."/>
            <person name="Zhang Y."/>
            <person name="Xiao G."/>
            <person name="Shang Y."/>
            <person name="Duan Z."/>
            <person name="Hu X."/>
            <person name="Xie X.Q."/>
            <person name="Zhou G."/>
            <person name="Peng G."/>
            <person name="Luo Z."/>
            <person name="Huang W."/>
            <person name="Wang B."/>
            <person name="Fang W."/>
            <person name="Wang S."/>
            <person name="Zhong Y."/>
            <person name="Ma L.J."/>
            <person name="St Leger R.J."/>
            <person name="Zhao G.P."/>
            <person name="Pei Y."/>
            <person name="Feng M.G."/>
            <person name="Xia Y."/>
            <person name="Wang C."/>
        </authorList>
    </citation>
    <scope>NUCLEOTIDE SEQUENCE [LARGE SCALE GENOMIC DNA]</scope>
    <source>
        <strain evidence="2 3">CQMa 102</strain>
    </source>
</reference>
<dbReference type="HOGENOM" id="CLU_173474_0_0_1"/>
<dbReference type="EMBL" id="GL698532">
    <property type="protein sequence ID" value="EFY87152.1"/>
    <property type="molecule type" value="Genomic_DNA"/>
</dbReference>
<keyword evidence="3" id="KW-1185">Reference proteome</keyword>
<evidence type="ECO:0000256" key="1">
    <source>
        <dbReference type="SAM" id="SignalP"/>
    </source>
</evidence>
<proteinExistence type="predicted"/>
<evidence type="ECO:0000313" key="2">
    <source>
        <dbReference type="EMBL" id="EFY87152.1"/>
    </source>
</evidence>
<dbReference type="OrthoDB" id="4939837at2759"/>
<sequence length="83" mass="8982">MVRVTALAILAFAASALAAPQGPNNGSDQIFDFKGKPLTGEKKAKFLDLDTQGEAKLEQEKMEQELNSIHEEQDDLLGVPKGQ</sequence>
<dbReference type="AlphaFoldDB" id="E9EAD1"/>
<accession>E9EAD1</accession>
<name>E9EAD1_METAQ</name>
<protein>
    <submittedName>
        <fullName evidence="2">Uncharacterized protein</fullName>
    </submittedName>
</protein>
<dbReference type="InParanoid" id="E9EAD1"/>
<gene>
    <name evidence="2" type="ORF">MAC_06830</name>
</gene>
<dbReference type="Proteomes" id="UP000002499">
    <property type="component" value="Unassembled WGS sequence"/>
</dbReference>